<dbReference type="RefSeq" id="WP_127742019.1">
    <property type="nucleotide sequence ID" value="NZ_RZTZ01000018.1"/>
</dbReference>
<dbReference type="InterPro" id="IPR002645">
    <property type="entry name" value="STAS_dom"/>
</dbReference>
<dbReference type="PANTHER" id="PTHR33745">
    <property type="entry name" value="RSBT ANTAGONIST PROTEIN RSBS-RELATED"/>
    <property type="match status" value="1"/>
</dbReference>
<sequence>MDSNKLYTFFLDKTWDLTEDWYANVSKNDSSGVYASSEPEVIKTVKQQNYEFHLHFAEIFNQDRETYVQEFEQWVLKVAQDEEHSSTPIQFIIREFHSTQKQYLDLVNDYLENNSSKYTLKDIHSLYNLVVETMSQVIEWFTIEYNKNAENRLFSQQELILELSTPVITLNNKVALLPLVGEIDTARAKILLERTLEECSRLRTEHLLLDFSGVVVIDTMVAHQIFQLLDALSLIGVKTHLSGIRPEVAQTAIQLGLKFKDISITSSLAHAINRLEYID</sequence>
<comment type="caution">
    <text evidence="3">The sequence shown here is derived from an EMBL/GenBank/DDBJ whole genome shotgun (WGS) entry which is preliminary data.</text>
</comment>
<keyword evidence="1" id="KW-0597">Phosphoprotein</keyword>
<gene>
    <name evidence="3" type="ORF">EM808_25060</name>
</gene>
<dbReference type="CDD" id="cd07041">
    <property type="entry name" value="STAS_RsbR_RsbS_like"/>
    <property type="match status" value="1"/>
</dbReference>
<evidence type="ECO:0000259" key="2">
    <source>
        <dbReference type="PROSITE" id="PS50801"/>
    </source>
</evidence>
<dbReference type="InterPro" id="IPR036513">
    <property type="entry name" value="STAS_dom_sf"/>
</dbReference>
<evidence type="ECO:0000313" key="4">
    <source>
        <dbReference type="Proteomes" id="UP000288024"/>
    </source>
</evidence>
<name>A0A3S2UCL4_9BACI</name>
<proteinExistence type="predicted"/>
<evidence type="ECO:0000256" key="1">
    <source>
        <dbReference type="ARBA" id="ARBA00022553"/>
    </source>
</evidence>
<dbReference type="AlphaFoldDB" id="A0A3S2UCL4"/>
<accession>A0A3S2UCL4</accession>
<protein>
    <submittedName>
        <fullName evidence="3">STAS domain-containing protein</fullName>
    </submittedName>
</protein>
<reference evidence="3 4" key="1">
    <citation type="submission" date="2019-01" db="EMBL/GenBank/DDBJ databases">
        <title>Bacillus sp. M5HDSG1-1, whole genome shotgun sequence.</title>
        <authorList>
            <person name="Tuo L."/>
        </authorList>
    </citation>
    <scope>NUCLEOTIDE SEQUENCE [LARGE SCALE GENOMIC DNA]</scope>
    <source>
        <strain evidence="3 4">M5HDSG1-1</strain>
    </source>
</reference>
<dbReference type="Gene3D" id="3.30.750.24">
    <property type="entry name" value="STAS domain"/>
    <property type="match status" value="1"/>
</dbReference>
<organism evidence="3 4">
    <name type="scientific">Niallia taxi</name>
    <dbReference type="NCBI Taxonomy" id="2499688"/>
    <lineage>
        <taxon>Bacteria</taxon>
        <taxon>Bacillati</taxon>
        <taxon>Bacillota</taxon>
        <taxon>Bacilli</taxon>
        <taxon>Bacillales</taxon>
        <taxon>Bacillaceae</taxon>
        <taxon>Niallia</taxon>
    </lineage>
</organism>
<keyword evidence="4" id="KW-1185">Reference proteome</keyword>
<dbReference type="PROSITE" id="PS50801">
    <property type="entry name" value="STAS"/>
    <property type="match status" value="1"/>
</dbReference>
<dbReference type="Proteomes" id="UP000288024">
    <property type="component" value="Unassembled WGS sequence"/>
</dbReference>
<dbReference type="Pfam" id="PF01740">
    <property type="entry name" value="STAS"/>
    <property type="match status" value="1"/>
</dbReference>
<evidence type="ECO:0000313" key="3">
    <source>
        <dbReference type="EMBL" id="RVT57213.1"/>
    </source>
</evidence>
<dbReference type="InterPro" id="IPR051932">
    <property type="entry name" value="Bact_StressResp_Reg"/>
</dbReference>
<dbReference type="PANTHER" id="PTHR33745:SF3">
    <property type="entry name" value="RSBT CO-ANTAGONIST PROTEIN RSBRC"/>
    <property type="match status" value="1"/>
</dbReference>
<dbReference type="EMBL" id="RZTZ01000018">
    <property type="protein sequence ID" value="RVT57213.1"/>
    <property type="molecule type" value="Genomic_DNA"/>
</dbReference>
<dbReference type="SUPFAM" id="SSF52091">
    <property type="entry name" value="SpoIIaa-like"/>
    <property type="match status" value="1"/>
</dbReference>
<feature type="domain" description="STAS" evidence="2">
    <location>
        <begin position="164"/>
        <end position="275"/>
    </location>
</feature>